<keyword evidence="4" id="KW-0378">Hydrolase</keyword>
<dbReference type="Gene3D" id="3.30.230.10">
    <property type="match status" value="1"/>
</dbReference>
<dbReference type="GO" id="GO:0000049">
    <property type="term" value="F:tRNA binding"/>
    <property type="evidence" value="ECO:0007669"/>
    <property type="project" value="InterPro"/>
</dbReference>
<dbReference type="AlphaFoldDB" id="M1E9K9"/>
<dbReference type="GO" id="GO:0008033">
    <property type="term" value="P:tRNA processing"/>
    <property type="evidence" value="ECO:0007669"/>
    <property type="project" value="UniProtKB-KW"/>
</dbReference>
<sequence>MKIFNSKRREGLFFTLFYRPSQYFRICVIVSKKVTKRSVMRNYMKRFVKGFFIKEFIYKADKKVFFDMIFLVKRPFSKKNKSEVLKELEELCKSM</sequence>
<dbReference type="InterPro" id="IPR014721">
    <property type="entry name" value="Ribsml_uS5_D2-typ_fold_subgr"/>
</dbReference>
<dbReference type="HOGENOM" id="CLU_2371807_0_0_9"/>
<protein>
    <recommendedName>
        <fullName evidence="6">Ribonuclease P protein component</fullName>
        <ecNumber evidence="6">3.1.26.5</ecNumber>
    </recommendedName>
</protein>
<keyword evidence="5" id="KW-0694">RNA-binding</keyword>
<evidence type="ECO:0000256" key="2">
    <source>
        <dbReference type="ARBA" id="ARBA00022722"/>
    </source>
</evidence>
<accession>M1E9K9</accession>
<dbReference type="RefSeq" id="WP_013757179.1">
    <property type="nucleotide sequence ID" value="NC_015499.1"/>
</dbReference>
<dbReference type="SUPFAM" id="SSF54211">
    <property type="entry name" value="Ribosomal protein S5 domain 2-like"/>
    <property type="match status" value="1"/>
</dbReference>
<keyword evidence="8" id="KW-1185">Reference proteome</keyword>
<dbReference type="eggNOG" id="COG0594">
    <property type="taxonomic scope" value="Bacteria"/>
</dbReference>
<keyword evidence="1" id="KW-0819">tRNA processing</keyword>
<dbReference type="OrthoDB" id="9810867at2"/>
<dbReference type="InterPro" id="IPR020568">
    <property type="entry name" value="Ribosomal_Su5_D2-typ_SF"/>
</dbReference>
<dbReference type="STRING" id="747365.Thena_1853"/>
<dbReference type="KEGG" id="tnr:Thena_1853"/>
<keyword evidence="3" id="KW-0255">Endonuclease</keyword>
<evidence type="ECO:0000313" key="7">
    <source>
        <dbReference type="EMBL" id="AEE15459.1"/>
    </source>
</evidence>
<evidence type="ECO:0000256" key="4">
    <source>
        <dbReference type="ARBA" id="ARBA00022801"/>
    </source>
</evidence>
<dbReference type="EMBL" id="CP002690">
    <property type="protein sequence ID" value="AEE15459.1"/>
    <property type="molecule type" value="Genomic_DNA"/>
</dbReference>
<dbReference type="Proteomes" id="UP000011765">
    <property type="component" value="Chromosome"/>
</dbReference>
<evidence type="ECO:0000256" key="5">
    <source>
        <dbReference type="ARBA" id="ARBA00022884"/>
    </source>
</evidence>
<name>M1E9K9_9BACT</name>
<gene>
    <name evidence="7" type="ORF">Thena_1853</name>
</gene>
<organism evidence="7 8">
    <name type="scientific">Thermodesulfobium narugense DSM 14796</name>
    <dbReference type="NCBI Taxonomy" id="747365"/>
    <lineage>
        <taxon>Bacteria</taxon>
        <taxon>Pseudomonadati</taxon>
        <taxon>Thermodesulfobiota</taxon>
        <taxon>Thermodesulfobiia</taxon>
        <taxon>Thermodesulfobiales</taxon>
        <taxon>Thermodesulfobiaceae</taxon>
        <taxon>Thermodesulfobium</taxon>
    </lineage>
</organism>
<reference evidence="7 8" key="1">
    <citation type="submission" date="2011-04" db="EMBL/GenBank/DDBJ databases">
        <title>The complete genome of Thermodesulfobium narugense DSM 14796.</title>
        <authorList>
            <consortium name="US DOE Joint Genome Institute (JGI-PGF)"/>
            <person name="Lucas S."/>
            <person name="Han J."/>
            <person name="Lapidus A."/>
            <person name="Bruce D."/>
            <person name="Goodwin L."/>
            <person name="Pitluck S."/>
            <person name="Peters L."/>
            <person name="Kyrpides N."/>
            <person name="Mavromatis K."/>
            <person name="Pagani I."/>
            <person name="Ivanova N."/>
            <person name="Ovchinnikova G."/>
            <person name="Zhang X."/>
            <person name="Saunders L."/>
            <person name="Detter J.C."/>
            <person name="Tapia R."/>
            <person name="Han C."/>
            <person name="Land M."/>
            <person name="Hauser L."/>
            <person name="Markowitz V."/>
            <person name="Cheng J.-F."/>
            <person name="Hugenholtz P."/>
            <person name="Woyke T."/>
            <person name="Wu D."/>
            <person name="Spring S."/>
            <person name="Schroeder M."/>
            <person name="Brambilla E."/>
            <person name="Klenk H.-P."/>
            <person name="Eisen J.A."/>
        </authorList>
    </citation>
    <scope>NUCLEOTIDE SEQUENCE [LARGE SCALE GENOMIC DNA]</scope>
    <source>
        <strain evidence="7 8">DSM 14796</strain>
    </source>
</reference>
<dbReference type="NCBIfam" id="TIGR00188">
    <property type="entry name" value="rnpA"/>
    <property type="match status" value="1"/>
</dbReference>
<proteinExistence type="predicted"/>
<evidence type="ECO:0000256" key="3">
    <source>
        <dbReference type="ARBA" id="ARBA00022759"/>
    </source>
</evidence>
<evidence type="ECO:0000256" key="6">
    <source>
        <dbReference type="NCBIfam" id="TIGR00188"/>
    </source>
</evidence>
<keyword evidence="2" id="KW-0540">Nuclease</keyword>
<evidence type="ECO:0000256" key="1">
    <source>
        <dbReference type="ARBA" id="ARBA00022694"/>
    </source>
</evidence>
<evidence type="ECO:0000313" key="8">
    <source>
        <dbReference type="Proteomes" id="UP000011765"/>
    </source>
</evidence>
<dbReference type="InterPro" id="IPR000100">
    <property type="entry name" value="RNase_P"/>
</dbReference>
<dbReference type="EC" id="3.1.26.5" evidence="6"/>
<dbReference type="GO" id="GO:0004526">
    <property type="term" value="F:ribonuclease P activity"/>
    <property type="evidence" value="ECO:0007669"/>
    <property type="project" value="UniProtKB-UniRule"/>
</dbReference>
<dbReference type="Pfam" id="PF00825">
    <property type="entry name" value="Ribonuclease_P"/>
    <property type="match status" value="1"/>
</dbReference>